<evidence type="ECO:0000256" key="3">
    <source>
        <dbReference type="ARBA" id="ARBA00022490"/>
    </source>
</evidence>
<evidence type="ECO:0000259" key="7">
    <source>
        <dbReference type="Pfam" id="PF17681"/>
    </source>
</evidence>
<dbReference type="InterPro" id="IPR040457">
    <property type="entry name" value="GCP_C"/>
</dbReference>
<dbReference type="GO" id="GO:0031122">
    <property type="term" value="P:cytoplasmic microtubule organization"/>
    <property type="evidence" value="ECO:0007669"/>
    <property type="project" value="TreeGrafter"/>
</dbReference>
<dbReference type="Pfam" id="PF17681">
    <property type="entry name" value="GCP_N_terminal"/>
    <property type="match status" value="1"/>
</dbReference>
<sequence length="677" mass="79333">MNKDSLRKMSTPKIVKTIKREDMDTISDIEIIRSLLYCFQGVDSHWIVFNQNEKQFTVTAPLDFYQTSKVNRLMELGYLHNIVQEYIENNNDNKNGSVASGIAHCLHEELCIYYDSINKLQKEVNEAYENSKQYSLGNLLCWSVLWLGQLQDLAYTVKMIDGTKRGGELVSVIAPFAYCANPYLQQMATNMIKVATRPLMMIMCHWMVDGELLDNYEEFFIYQCPDVNNLDMWNNRYKIRESMVPTFFTKEDVNRIFRTGRYINFLHTICKSKPDLTPSRKTLKDLRNSGDKDLFPMLEQGSIISDLINKACTESSTVVLDILKEKFKLFLHFEGLRRYMLLGQGDFVTSLLEILQPHLDKSSGTLGPHTFRNFLDTAVRMSNAQYDEPIILKTLDVKLLLTSGEDCGWDIFQLNYSTGGPLETIFEFSGSGRYSIMFVFLWRLKRIDFVLSQMWRELNLQIKTSYHIIPEIRYALKWTNNLVAEMVHSVRQIQFYVLSDVIETEWEHFREAINKASLLETVIEAHNQFLKNIFKRSVQTEETHDLSKKMRQLFESVLELRGIQERFHSQSEQELNRRKDLEKYIEEHGTCNEIENNDAETKEAFLLEVDRYENIIKEISNSYKVDLVKFLKKLIKVSTDDQEALHSLANRINFNKYYSKNDRDLEKCATYLCRSHK</sequence>
<keyword evidence="3" id="KW-0963">Cytoplasm</keyword>
<dbReference type="GO" id="GO:0043015">
    <property type="term" value="F:gamma-tubulin binding"/>
    <property type="evidence" value="ECO:0007669"/>
    <property type="project" value="InterPro"/>
</dbReference>
<name>A0A2H8TSH1_9HEMI</name>
<dbReference type="AlphaFoldDB" id="A0A2H8TSH1"/>
<dbReference type="PANTHER" id="PTHR19302:SF14">
    <property type="entry name" value="GAMMA-TUBULIN COMPLEX COMPONENT 3"/>
    <property type="match status" value="1"/>
</dbReference>
<evidence type="ECO:0000256" key="5">
    <source>
        <dbReference type="ARBA" id="ARBA00023212"/>
    </source>
</evidence>
<proteinExistence type="inferred from homology"/>
<dbReference type="OrthoDB" id="5860513at2759"/>
<dbReference type="GO" id="GO:0051011">
    <property type="term" value="F:microtubule minus-end binding"/>
    <property type="evidence" value="ECO:0007669"/>
    <property type="project" value="TreeGrafter"/>
</dbReference>
<keyword evidence="5" id="KW-0206">Cytoskeleton</keyword>
<dbReference type="GO" id="GO:0051321">
    <property type="term" value="P:meiotic cell cycle"/>
    <property type="evidence" value="ECO:0007669"/>
    <property type="project" value="TreeGrafter"/>
</dbReference>
<dbReference type="InterPro" id="IPR041470">
    <property type="entry name" value="GCP_N"/>
</dbReference>
<comment type="similarity">
    <text evidence="2">Belongs to the TUBGCP family.</text>
</comment>
<keyword evidence="4" id="KW-0493">Microtubule</keyword>
<dbReference type="GO" id="GO:0051225">
    <property type="term" value="P:spindle assembly"/>
    <property type="evidence" value="ECO:0007669"/>
    <property type="project" value="TreeGrafter"/>
</dbReference>
<dbReference type="GO" id="GO:0000922">
    <property type="term" value="C:spindle pole"/>
    <property type="evidence" value="ECO:0007669"/>
    <property type="project" value="InterPro"/>
</dbReference>
<reference evidence="8" key="1">
    <citation type="submission" date="2017-10" db="EMBL/GenBank/DDBJ databases">
        <title>Transcriptome Assembly of Sugarcane Aphid Adults.</title>
        <authorList>
            <person name="Scully E.D."/>
            <person name="Palmer N.A."/>
            <person name="Geib S.M."/>
            <person name="Sarath G."/>
            <person name="Sattler S.E."/>
        </authorList>
    </citation>
    <scope>NUCLEOTIDE SEQUENCE</scope>
    <source>
        <tissue evidence="8">Whole body</tissue>
    </source>
</reference>
<evidence type="ECO:0000256" key="4">
    <source>
        <dbReference type="ARBA" id="ARBA00022701"/>
    </source>
</evidence>
<evidence type="ECO:0000256" key="2">
    <source>
        <dbReference type="ARBA" id="ARBA00010337"/>
    </source>
</evidence>
<evidence type="ECO:0000313" key="8">
    <source>
        <dbReference type="EMBL" id="MBW16909.1"/>
    </source>
</evidence>
<feature type="domain" description="Gamma tubulin complex component protein N-terminal" evidence="7">
    <location>
        <begin position="32"/>
        <end position="326"/>
    </location>
</feature>
<feature type="domain" description="Gamma tubulin complex component C-terminal" evidence="6">
    <location>
        <begin position="329"/>
        <end position="658"/>
    </location>
</feature>
<accession>A0A2H8TSH1</accession>
<dbReference type="GO" id="GO:0000278">
    <property type="term" value="P:mitotic cell cycle"/>
    <property type="evidence" value="ECO:0007669"/>
    <property type="project" value="TreeGrafter"/>
</dbReference>
<organism evidence="8">
    <name type="scientific">Melanaphis sacchari</name>
    <dbReference type="NCBI Taxonomy" id="742174"/>
    <lineage>
        <taxon>Eukaryota</taxon>
        <taxon>Metazoa</taxon>
        <taxon>Ecdysozoa</taxon>
        <taxon>Arthropoda</taxon>
        <taxon>Hexapoda</taxon>
        <taxon>Insecta</taxon>
        <taxon>Pterygota</taxon>
        <taxon>Neoptera</taxon>
        <taxon>Paraneoptera</taxon>
        <taxon>Hemiptera</taxon>
        <taxon>Sternorrhyncha</taxon>
        <taxon>Aphidomorpha</taxon>
        <taxon>Aphidoidea</taxon>
        <taxon>Aphididae</taxon>
        <taxon>Aphidini</taxon>
        <taxon>Melanaphis</taxon>
    </lineage>
</organism>
<dbReference type="InterPro" id="IPR042241">
    <property type="entry name" value="GCP_C_sf"/>
</dbReference>
<dbReference type="InterPro" id="IPR007259">
    <property type="entry name" value="GCP"/>
</dbReference>
<protein>
    <submittedName>
        <fullName evidence="8">Gamma-tubulin complex component 3</fullName>
    </submittedName>
</protein>
<dbReference type="Pfam" id="PF04130">
    <property type="entry name" value="GCP_C_terminal"/>
    <property type="match status" value="1"/>
</dbReference>
<evidence type="ECO:0000256" key="1">
    <source>
        <dbReference type="ARBA" id="ARBA00004245"/>
    </source>
</evidence>
<comment type="subcellular location">
    <subcellularLocation>
        <location evidence="1">Cytoplasm</location>
        <location evidence="1">Cytoskeleton</location>
    </subcellularLocation>
</comment>
<dbReference type="Gene3D" id="1.20.120.1900">
    <property type="entry name" value="Gamma-tubulin complex, C-terminal domain"/>
    <property type="match status" value="1"/>
</dbReference>
<dbReference type="GO" id="GO:0005874">
    <property type="term" value="C:microtubule"/>
    <property type="evidence" value="ECO:0007669"/>
    <property type="project" value="UniProtKB-KW"/>
</dbReference>
<dbReference type="GO" id="GO:0007020">
    <property type="term" value="P:microtubule nucleation"/>
    <property type="evidence" value="ECO:0007669"/>
    <property type="project" value="InterPro"/>
</dbReference>
<dbReference type="GO" id="GO:0000930">
    <property type="term" value="C:gamma-tubulin complex"/>
    <property type="evidence" value="ECO:0007669"/>
    <property type="project" value="TreeGrafter"/>
</dbReference>
<evidence type="ECO:0000259" key="6">
    <source>
        <dbReference type="Pfam" id="PF04130"/>
    </source>
</evidence>
<dbReference type="PANTHER" id="PTHR19302">
    <property type="entry name" value="GAMMA TUBULIN COMPLEX PROTEIN"/>
    <property type="match status" value="1"/>
</dbReference>
<dbReference type="EMBL" id="GFXV01005104">
    <property type="protein sequence ID" value="MBW16909.1"/>
    <property type="molecule type" value="Transcribed_RNA"/>
</dbReference>
<gene>
    <name evidence="8" type="primary">TUBGCP3</name>
</gene>